<protein>
    <recommendedName>
        <fullName evidence="4">Terminase small subunit</fullName>
    </recommendedName>
</protein>
<dbReference type="AlphaFoldDB" id="A0A7W6BYC4"/>
<evidence type="ECO:0000256" key="1">
    <source>
        <dbReference type="SAM" id="MobiDB-lite"/>
    </source>
</evidence>
<gene>
    <name evidence="2" type="ORF">GGR39_001839</name>
</gene>
<comment type="caution">
    <text evidence="2">The sequence shown here is derived from an EMBL/GenBank/DDBJ whole genome shotgun (WGS) entry which is preliminary data.</text>
</comment>
<evidence type="ECO:0000313" key="2">
    <source>
        <dbReference type="EMBL" id="MBB3940189.1"/>
    </source>
</evidence>
<dbReference type="RefSeq" id="WP_183616820.1">
    <property type="nucleotide sequence ID" value="NZ_JACIDY010000003.1"/>
</dbReference>
<accession>A0A7W6BYC4</accession>
<proteinExistence type="predicted"/>
<sequence>MIDKSHTPDRAASARPSAGRGKARAALHAFTPVPRQTSRHDGWTPQRQQGFIEALADTGSVKAAAHAVNMTPEGAYVLRRHPEAESFRKAWEAALALGVQRLEDVALERALHGIEVPVYSYGKIIGTRRVYNDRLLMFILKNRAGKRFGGGTGVRTGKDAASRSQQERLKRQWRKEWEAEQAAESAANAAEAIKTINARIMALGEHKRARSSPRTLRLQELLRASEAADEARWHARGSVLLDQREEDEGD</sequence>
<reference evidence="2 3" key="1">
    <citation type="submission" date="2020-08" db="EMBL/GenBank/DDBJ databases">
        <title>Genomic Encyclopedia of Type Strains, Phase IV (KMG-IV): sequencing the most valuable type-strain genomes for metagenomic binning, comparative biology and taxonomic classification.</title>
        <authorList>
            <person name="Goeker M."/>
        </authorList>
    </citation>
    <scope>NUCLEOTIDE SEQUENCE [LARGE SCALE GENOMIC DNA]</scope>
    <source>
        <strain evidence="2 3">DSM 27568</strain>
    </source>
</reference>
<evidence type="ECO:0000313" key="3">
    <source>
        <dbReference type="Proteomes" id="UP000561459"/>
    </source>
</evidence>
<evidence type="ECO:0008006" key="4">
    <source>
        <dbReference type="Google" id="ProtNLM"/>
    </source>
</evidence>
<dbReference type="Proteomes" id="UP000561459">
    <property type="component" value="Unassembled WGS sequence"/>
</dbReference>
<keyword evidence="3" id="KW-1185">Reference proteome</keyword>
<organism evidence="2 3">
    <name type="scientific">Novosphingobium fluoreni</name>
    <dbReference type="NCBI Taxonomy" id="1391222"/>
    <lineage>
        <taxon>Bacteria</taxon>
        <taxon>Pseudomonadati</taxon>
        <taxon>Pseudomonadota</taxon>
        <taxon>Alphaproteobacteria</taxon>
        <taxon>Sphingomonadales</taxon>
        <taxon>Sphingomonadaceae</taxon>
        <taxon>Novosphingobium</taxon>
    </lineage>
</organism>
<name>A0A7W6BYC4_9SPHN</name>
<dbReference type="EMBL" id="JACIDY010000003">
    <property type="protein sequence ID" value="MBB3940189.1"/>
    <property type="molecule type" value="Genomic_DNA"/>
</dbReference>
<feature type="compositionally biased region" description="Low complexity" evidence="1">
    <location>
        <begin position="10"/>
        <end position="24"/>
    </location>
</feature>
<feature type="region of interest" description="Disordered" evidence="1">
    <location>
        <begin position="1"/>
        <end position="24"/>
    </location>
</feature>